<dbReference type="InterPro" id="IPR003029">
    <property type="entry name" value="S1_domain"/>
</dbReference>
<dbReference type="Pfam" id="PF13184">
    <property type="entry name" value="KH_NusA_1st"/>
    <property type="match status" value="1"/>
</dbReference>
<gene>
    <name evidence="7 9" type="primary">nusA</name>
    <name evidence="9" type="ORF">EVA99_01950</name>
</gene>
<dbReference type="InterPro" id="IPR036555">
    <property type="entry name" value="NusA_N_sf"/>
</dbReference>
<dbReference type="InterPro" id="IPR025249">
    <property type="entry name" value="TF_NusA_KH_1st"/>
</dbReference>
<dbReference type="SUPFAM" id="SSF47794">
    <property type="entry name" value="Rad51 N-terminal domain-like"/>
    <property type="match status" value="1"/>
</dbReference>
<keyword evidence="4 7" id="KW-0694">RNA-binding</keyword>
<keyword evidence="2 7" id="KW-0963">Cytoplasm</keyword>
<dbReference type="GO" id="GO:0031564">
    <property type="term" value="P:transcription antitermination"/>
    <property type="evidence" value="ECO:0007669"/>
    <property type="project" value="UniProtKB-UniRule"/>
</dbReference>
<keyword evidence="5 7" id="KW-0805">Transcription regulation</keyword>
<protein>
    <recommendedName>
        <fullName evidence="7">Transcription termination/antitermination protein NusA</fullName>
    </recommendedName>
</protein>
<dbReference type="InterPro" id="IPR009019">
    <property type="entry name" value="KH_sf_prok-type"/>
</dbReference>
<dbReference type="PROSITE" id="PS50084">
    <property type="entry name" value="KH_TYPE_1"/>
    <property type="match status" value="1"/>
</dbReference>
<dbReference type="SMART" id="SM00316">
    <property type="entry name" value="S1"/>
    <property type="match status" value="1"/>
</dbReference>
<comment type="caution">
    <text evidence="9">The sequence shown here is derived from an EMBL/GenBank/DDBJ whole genome shotgun (WGS) entry which is preliminary data.</text>
</comment>
<keyword evidence="6 7" id="KW-0804">Transcription</keyword>
<dbReference type="Gene3D" id="3.30.1480.10">
    <property type="entry name" value="NusA, N-terminal domain"/>
    <property type="match status" value="1"/>
</dbReference>
<dbReference type="InterPro" id="IPR013735">
    <property type="entry name" value="TF_NusA_N"/>
</dbReference>
<comment type="similarity">
    <text evidence="7">Belongs to the NusA family.</text>
</comment>
<comment type="subcellular location">
    <subcellularLocation>
        <location evidence="7">Cytoplasm</location>
    </subcellularLocation>
</comment>
<dbReference type="Gene3D" id="3.30.300.20">
    <property type="match status" value="2"/>
</dbReference>
<dbReference type="EMBL" id="SHBL01000011">
    <property type="protein sequence ID" value="RZO24219.1"/>
    <property type="molecule type" value="Genomic_DNA"/>
</dbReference>
<dbReference type="Gene3D" id="1.10.150.20">
    <property type="entry name" value="5' to 3' exonuclease, C-terminal subdomain"/>
    <property type="match status" value="1"/>
</dbReference>
<dbReference type="PANTHER" id="PTHR22648:SF0">
    <property type="entry name" value="TRANSCRIPTION TERMINATION_ANTITERMINATION PROTEIN NUSA"/>
    <property type="match status" value="1"/>
</dbReference>
<dbReference type="InterPro" id="IPR012340">
    <property type="entry name" value="NA-bd_OB-fold"/>
</dbReference>
<evidence type="ECO:0000256" key="5">
    <source>
        <dbReference type="ARBA" id="ARBA00023015"/>
    </source>
</evidence>
<name>A0A520MSM6_9GAMM</name>
<dbReference type="GO" id="GO:0003700">
    <property type="term" value="F:DNA-binding transcription factor activity"/>
    <property type="evidence" value="ECO:0007669"/>
    <property type="project" value="InterPro"/>
</dbReference>
<evidence type="ECO:0000313" key="9">
    <source>
        <dbReference type="EMBL" id="RZO24219.1"/>
    </source>
</evidence>
<comment type="subunit">
    <text evidence="7">Monomer. Binds directly to the core enzyme of the DNA-dependent RNA polymerase and to nascent RNA.</text>
</comment>
<evidence type="ECO:0000256" key="7">
    <source>
        <dbReference type="HAMAP-Rule" id="MF_00945"/>
    </source>
</evidence>
<comment type="function">
    <text evidence="7">Participates in both transcription termination and antitermination.</text>
</comment>
<dbReference type="InterPro" id="IPR058582">
    <property type="entry name" value="KH_NusA_2nd"/>
</dbReference>
<evidence type="ECO:0000259" key="8">
    <source>
        <dbReference type="PROSITE" id="PS50126"/>
    </source>
</evidence>
<dbReference type="SUPFAM" id="SSF50249">
    <property type="entry name" value="Nucleic acid-binding proteins"/>
    <property type="match status" value="1"/>
</dbReference>
<dbReference type="GO" id="GO:0003723">
    <property type="term" value="F:RNA binding"/>
    <property type="evidence" value="ECO:0007669"/>
    <property type="project" value="UniProtKB-UniRule"/>
</dbReference>
<dbReference type="Pfam" id="PF08529">
    <property type="entry name" value="NusA_N"/>
    <property type="match status" value="1"/>
</dbReference>
<dbReference type="GO" id="GO:0000166">
    <property type="term" value="F:nucleotide binding"/>
    <property type="evidence" value="ECO:0007669"/>
    <property type="project" value="InterPro"/>
</dbReference>
<evidence type="ECO:0000256" key="1">
    <source>
        <dbReference type="ARBA" id="ARBA00022472"/>
    </source>
</evidence>
<dbReference type="SUPFAM" id="SSF69705">
    <property type="entry name" value="Transcription factor NusA, N-terminal domain"/>
    <property type="match status" value="1"/>
</dbReference>
<evidence type="ECO:0000256" key="3">
    <source>
        <dbReference type="ARBA" id="ARBA00022814"/>
    </source>
</evidence>
<dbReference type="HAMAP" id="MF_00945_B">
    <property type="entry name" value="NusA_B"/>
    <property type="match status" value="1"/>
</dbReference>
<dbReference type="GO" id="GO:0005829">
    <property type="term" value="C:cytosol"/>
    <property type="evidence" value="ECO:0007669"/>
    <property type="project" value="TreeGrafter"/>
</dbReference>
<dbReference type="InterPro" id="IPR015946">
    <property type="entry name" value="KH_dom-like_a/b"/>
</dbReference>
<dbReference type="InterPro" id="IPR030842">
    <property type="entry name" value="TF_NusA_bacterial"/>
</dbReference>
<dbReference type="Gene3D" id="2.40.50.140">
    <property type="entry name" value="Nucleic acid-binding proteins"/>
    <property type="match status" value="1"/>
</dbReference>
<feature type="domain" description="S1 motif" evidence="8">
    <location>
        <begin position="133"/>
        <end position="198"/>
    </location>
</feature>
<dbReference type="InterPro" id="IPR010213">
    <property type="entry name" value="TF_NusA"/>
</dbReference>
<dbReference type="PROSITE" id="PS50126">
    <property type="entry name" value="S1"/>
    <property type="match status" value="1"/>
</dbReference>
<dbReference type="SUPFAM" id="SSF54814">
    <property type="entry name" value="Prokaryotic type KH domain (KH-domain type II)"/>
    <property type="match status" value="2"/>
</dbReference>
<evidence type="ECO:0000313" key="10">
    <source>
        <dbReference type="Proteomes" id="UP000320146"/>
    </source>
</evidence>
<sequence length="487" mass="54670">MDKQILEVVASVSMEKGVDKTIIFQALEEAIASATKKLVDDEANIEVLIDRETGEYRTFRNWDVVNEIDESNVFQILEGDLDGHVVEDGMAKKEIENIDFGRISAQAAKQVIIQKVREAERSKITEKYESLVGEVISGQVKRINRDFLLLEIEEDLNAQIPRDEIIPGEIFKLNDRVRAVIKEIVTTPRGPQIILSRTDERLVVQLFSQEVPEISEGTIEIKAIARDPGYRSKIAVKTYDGRIDPVGACVGMRGSRVQAVSNEIGNERIDIFIHSDNPAEFVVNCLAPVKIYSILVDERTTTLILEVEEENQAQIIGKNGQNLRLMTHMIGWSFKVLNKEQFKEHQDSTLIEKFDGLAARLGLSDKEKEGVIASEIDSLEKIIDLDTETISGIFGEEKRTTEILDKANELLLQDAFNADFSDPTMEDSLVNLNGITNDILSSLSANKIKKLDELAEMSVGELMDMSDKITETEASALIMEARKPWFE</sequence>
<organism evidence="9 10">
    <name type="scientific">SAR86 cluster bacterium</name>
    <dbReference type="NCBI Taxonomy" id="2030880"/>
    <lineage>
        <taxon>Bacteria</taxon>
        <taxon>Pseudomonadati</taxon>
        <taxon>Pseudomonadota</taxon>
        <taxon>Gammaproteobacteria</taxon>
        <taxon>SAR86 cluster</taxon>
    </lineage>
</organism>
<dbReference type="InterPro" id="IPR010995">
    <property type="entry name" value="DNA_repair_Rad51/TF_NusA_a-hlx"/>
</dbReference>
<dbReference type="PANTHER" id="PTHR22648">
    <property type="entry name" value="TRANSCRIPTION TERMINATION FACTOR NUSA"/>
    <property type="match status" value="1"/>
</dbReference>
<dbReference type="FunFam" id="3.30.300.20:FF:000002">
    <property type="entry name" value="Transcription termination/antitermination protein NusA"/>
    <property type="match status" value="1"/>
</dbReference>
<evidence type="ECO:0000256" key="2">
    <source>
        <dbReference type="ARBA" id="ARBA00022490"/>
    </source>
</evidence>
<accession>A0A520MSM6</accession>
<dbReference type="CDD" id="cd04455">
    <property type="entry name" value="S1_NusA"/>
    <property type="match status" value="1"/>
</dbReference>
<dbReference type="Pfam" id="PF26594">
    <property type="entry name" value="KH_NusA_2nd"/>
    <property type="match status" value="1"/>
</dbReference>
<dbReference type="AlphaFoldDB" id="A0A520MSM6"/>
<dbReference type="Proteomes" id="UP000320146">
    <property type="component" value="Unassembled WGS sequence"/>
</dbReference>
<dbReference type="CDD" id="cd02134">
    <property type="entry name" value="KH-II_NusA_rpt1"/>
    <property type="match status" value="1"/>
</dbReference>
<evidence type="ECO:0000256" key="6">
    <source>
        <dbReference type="ARBA" id="ARBA00023163"/>
    </source>
</evidence>
<keyword evidence="3 7" id="KW-0889">Transcription antitermination</keyword>
<dbReference type="GO" id="GO:0006353">
    <property type="term" value="P:DNA-templated transcription termination"/>
    <property type="evidence" value="ECO:0007669"/>
    <property type="project" value="UniProtKB-UniRule"/>
</dbReference>
<keyword evidence="1 7" id="KW-0806">Transcription termination</keyword>
<proteinExistence type="inferred from homology"/>
<evidence type="ECO:0000256" key="4">
    <source>
        <dbReference type="ARBA" id="ARBA00022884"/>
    </source>
</evidence>
<dbReference type="NCBIfam" id="TIGR01953">
    <property type="entry name" value="NusA"/>
    <property type="match status" value="1"/>
</dbReference>
<reference evidence="9 10" key="1">
    <citation type="submission" date="2019-02" db="EMBL/GenBank/DDBJ databases">
        <title>Prokaryotic population dynamics and viral predation in marine succession experiment using metagenomics: the confinement effect.</title>
        <authorList>
            <person name="Haro-Moreno J.M."/>
            <person name="Rodriguez-Valera F."/>
            <person name="Lopez-Perez M."/>
        </authorList>
    </citation>
    <scope>NUCLEOTIDE SEQUENCE [LARGE SCALE GENOMIC DNA]</scope>
    <source>
        <strain evidence="9">MED-G166</strain>
    </source>
</reference>